<gene>
    <name evidence="2" type="ORF">H072_914</name>
</gene>
<comment type="caution">
    <text evidence="2">The sequence shown here is derived from an EMBL/GenBank/DDBJ whole genome shotgun (WGS) entry which is preliminary data.</text>
</comment>
<feature type="compositionally biased region" description="Low complexity" evidence="1">
    <location>
        <begin position="104"/>
        <end position="147"/>
    </location>
</feature>
<evidence type="ECO:0000313" key="3">
    <source>
        <dbReference type="Proteomes" id="UP000015100"/>
    </source>
</evidence>
<protein>
    <submittedName>
        <fullName evidence="2">Uncharacterized protein</fullName>
    </submittedName>
</protein>
<dbReference type="HOGENOM" id="CLU_1610692_0_0_1"/>
<reference evidence="2 3" key="1">
    <citation type="journal article" date="2013" name="PLoS Genet.">
        <title>Genomic mechanisms accounting for the adaptation to parasitism in nematode-trapping fungi.</title>
        <authorList>
            <person name="Meerupati T."/>
            <person name="Andersson K.M."/>
            <person name="Friman E."/>
            <person name="Kumar D."/>
            <person name="Tunlid A."/>
            <person name="Ahren D."/>
        </authorList>
    </citation>
    <scope>NUCLEOTIDE SEQUENCE [LARGE SCALE GENOMIC DNA]</scope>
    <source>
        <strain evidence="2 3">CBS 200.50</strain>
    </source>
</reference>
<name>S8C062_DACHA</name>
<evidence type="ECO:0000313" key="2">
    <source>
        <dbReference type="EMBL" id="EPS45118.1"/>
    </source>
</evidence>
<keyword evidence="3" id="KW-1185">Reference proteome</keyword>
<dbReference type="Proteomes" id="UP000015100">
    <property type="component" value="Unassembled WGS sequence"/>
</dbReference>
<feature type="region of interest" description="Disordered" evidence="1">
    <location>
        <begin position="1"/>
        <end position="165"/>
    </location>
</feature>
<sequence>MSTFQGSLKNEGREPERPAKRRRLSRDCPQYTGHPINKPGIAGTTTTTKMPVALSPKLPHSTTPTATAATIKWDAGGDVVMGELPDPTSSASDTTISYQEYSESEPLAPAEETTPAPAAETSKTLPQPTTHQHHSQLTSTHTTRQSTAKSREERAKSGHQRVHGG</sequence>
<dbReference type="AlphaFoldDB" id="S8C062"/>
<dbReference type="EMBL" id="AQGS01000023">
    <property type="protein sequence ID" value="EPS45118.1"/>
    <property type="molecule type" value="Genomic_DNA"/>
</dbReference>
<proteinExistence type="predicted"/>
<evidence type="ECO:0000256" key="1">
    <source>
        <dbReference type="SAM" id="MobiDB-lite"/>
    </source>
</evidence>
<accession>S8C062</accession>
<organism evidence="2 3">
    <name type="scientific">Dactylellina haptotyla (strain CBS 200.50)</name>
    <name type="common">Nematode-trapping fungus</name>
    <name type="synonym">Monacrosporium haptotylum</name>
    <dbReference type="NCBI Taxonomy" id="1284197"/>
    <lineage>
        <taxon>Eukaryota</taxon>
        <taxon>Fungi</taxon>
        <taxon>Dikarya</taxon>
        <taxon>Ascomycota</taxon>
        <taxon>Pezizomycotina</taxon>
        <taxon>Orbiliomycetes</taxon>
        <taxon>Orbiliales</taxon>
        <taxon>Orbiliaceae</taxon>
        <taxon>Dactylellina</taxon>
    </lineage>
</organism>
<reference evidence="3" key="2">
    <citation type="submission" date="2013-04" db="EMBL/GenBank/DDBJ databases">
        <title>Genomic mechanisms accounting for the adaptation to parasitism in nematode-trapping fungi.</title>
        <authorList>
            <person name="Ahren D.G."/>
        </authorList>
    </citation>
    <scope>NUCLEOTIDE SEQUENCE [LARGE SCALE GENOMIC DNA]</scope>
    <source>
        <strain evidence="3">CBS 200.50</strain>
    </source>
</reference>
<feature type="compositionally biased region" description="Polar residues" evidence="1">
    <location>
        <begin position="87"/>
        <end position="101"/>
    </location>
</feature>